<accession>A0A9P4XNQ8</accession>
<keyword evidence="2" id="KW-1185">Reference proteome</keyword>
<organism evidence="1 2">
    <name type="scientific">Trichoderma lentiforme</name>
    <dbReference type="NCBI Taxonomy" id="1567552"/>
    <lineage>
        <taxon>Eukaryota</taxon>
        <taxon>Fungi</taxon>
        <taxon>Dikarya</taxon>
        <taxon>Ascomycota</taxon>
        <taxon>Pezizomycotina</taxon>
        <taxon>Sordariomycetes</taxon>
        <taxon>Hypocreomycetidae</taxon>
        <taxon>Hypocreales</taxon>
        <taxon>Hypocreaceae</taxon>
        <taxon>Trichoderma</taxon>
    </lineage>
</organism>
<dbReference type="AlphaFoldDB" id="A0A9P4XNQ8"/>
<evidence type="ECO:0000313" key="1">
    <source>
        <dbReference type="EMBL" id="KAF3075955.1"/>
    </source>
</evidence>
<evidence type="ECO:0000313" key="2">
    <source>
        <dbReference type="Proteomes" id="UP000801864"/>
    </source>
</evidence>
<protein>
    <submittedName>
        <fullName evidence="1">Uncharacterized protein</fullName>
    </submittedName>
</protein>
<sequence length="64" mass="6691">MARFIPHGRAGKPVRASILGQDGSHGTFGLCTADAAPRGAFNGLEALDKSLASVALTPFPRLWN</sequence>
<comment type="caution">
    <text evidence="1">The sequence shown here is derived from an EMBL/GenBank/DDBJ whole genome shotgun (WGS) entry which is preliminary data.</text>
</comment>
<name>A0A9P4XNQ8_9HYPO</name>
<gene>
    <name evidence="1" type="ORF">CFAM422_001264</name>
</gene>
<dbReference type="Proteomes" id="UP000801864">
    <property type="component" value="Unassembled WGS sequence"/>
</dbReference>
<dbReference type="EMBL" id="QLNT01000002">
    <property type="protein sequence ID" value="KAF3075955.1"/>
    <property type="molecule type" value="Genomic_DNA"/>
</dbReference>
<proteinExistence type="predicted"/>
<reference evidence="1 2" key="1">
    <citation type="submission" date="2018-06" db="EMBL/GenBank/DDBJ databases">
        <title>Genome analysis of cellulolytic fungus Trichoderma lentiforme CFAM-422.</title>
        <authorList>
            <person name="Steindorff A.S."/>
            <person name="Formighieri E.F."/>
            <person name="Midorikawa G.E.O."/>
            <person name="Tamietti M.S."/>
            <person name="Ramos E.Z."/>
            <person name="Silva A.S."/>
            <person name="Bon E.P.S."/>
            <person name="Mendes T.D."/>
            <person name="Damaso M.C.T."/>
            <person name="Favaro L.C.L."/>
        </authorList>
    </citation>
    <scope>NUCLEOTIDE SEQUENCE [LARGE SCALE GENOMIC DNA]</scope>
    <source>
        <strain evidence="1 2">CFAM-422</strain>
    </source>
</reference>